<dbReference type="Proteomes" id="UP000030676">
    <property type="component" value="Unassembled WGS sequence"/>
</dbReference>
<name>X0HEY2_FUSOX</name>
<reference evidence="2" key="2">
    <citation type="submission" date="2012-05" db="EMBL/GenBank/DDBJ databases">
        <title>The Genome Annotation of Fusarium oxysporum PHW808.</title>
        <authorList>
            <consortium name="The Broad Institute Genomics Platform"/>
            <person name="Ma L.-J."/>
            <person name="Corby-Kistler H."/>
            <person name="Broz K."/>
            <person name="Gale L.R."/>
            <person name="Jonkers W."/>
            <person name="O'Donnell K."/>
            <person name="Ploetz R."/>
            <person name="Steinberg C."/>
            <person name="Schwartz D.C."/>
            <person name="VanEtten H."/>
            <person name="Zhou S."/>
            <person name="Young S.K."/>
            <person name="Zeng Q."/>
            <person name="Gargeya S."/>
            <person name="Fitzgerald M."/>
            <person name="Abouelleil A."/>
            <person name="Alvarado L."/>
            <person name="Chapman S.B."/>
            <person name="Gainer-Dewar J."/>
            <person name="Goldberg J."/>
            <person name="Griggs A."/>
            <person name="Gujja S."/>
            <person name="Hansen M."/>
            <person name="Howarth C."/>
            <person name="Imamovic A."/>
            <person name="Ireland A."/>
            <person name="Larimer J."/>
            <person name="McCowan C."/>
            <person name="Murphy C."/>
            <person name="Pearson M."/>
            <person name="Poon T.W."/>
            <person name="Priest M."/>
            <person name="Roberts A."/>
            <person name="Saif S."/>
            <person name="Shea T."/>
            <person name="Sykes S."/>
            <person name="Wortman J."/>
            <person name="Nusbaum C."/>
            <person name="Birren B."/>
        </authorList>
    </citation>
    <scope>NUCLEOTIDE SEQUENCE</scope>
    <source>
        <strain evidence="2">54008</strain>
    </source>
</reference>
<evidence type="ECO:0000313" key="2">
    <source>
        <dbReference type="EMBL" id="EXL74917.1"/>
    </source>
</evidence>
<dbReference type="AlphaFoldDB" id="X0HEY2"/>
<sequence length="44" mass="4624">MSNTRSVSLSQVDGRGSTHLGAATLVGERTVEQAHCKNKSVTPL</sequence>
<proteinExistence type="predicted"/>
<dbReference type="EMBL" id="JH658865">
    <property type="protein sequence ID" value="EXL74917.1"/>
    <property type="molecule type" value="Genomic_DNA"/>
</dbReference>
<accession>X0HEY2</accession>
<evidence type="ECO:0000256" key="1">
    <source>
        <dbReference type="SAM" id="MobiDB-lite"/>
    </source>
</evidence>
<organism evidence="2">
    <name type="scientific">Fusarium oxysporum f. sp. conglutinans race 2 54008</name>
    <dbReference type="NCBI Taxonomy" id="1089457"/>
    <lineage>
        <taxon>Eukaryota</taxon>
        <taxon>Fungi</taxon>
        <taxon>Dikarya</taxon>
        <taxon>Ascomycota</taxon>
        <taxon>Pezizomycotina</taxon>
        <taxon>Sordariomycetes</taxon>
        <taxon>Hypocreomycetidae</taxon>
        <taxon>Hypocreales</taxon>
        <taxon>Nectriaceae</taxon>
        <taxon>Fusarium</taxon>
        <taxon>Fusarium oxysporum species complex</taxon>
    </lineage>
</organism>
<feature type="region of interest" description="Disordered" evidence="1">
    <location>
        <begin position="1"/>
        <end position="23"/>
    </location>
</feature>
<dbReference type="HOGENOM" id="CLU_3224652_0_0_1"/>
<gene>
    <name evidence="2" type="ORF">FOPG_10030</name>
</gene>
<feature type="compositionally biased region" description="Polar residues" evidence="1">
    <location>
        <begin position="1"/>
        <end position="11"/>
    </location>
</feature>
<reference evidence="2" key="1">
    <citation type="submission" date="2011-11" db="EMBL/GenBank/DDBJ databases">
        <title>The Genome Sequence of Fusarium oxysporum PHW808.</title>
        <authorList>
            <consortium name="The Broad Institute Genome Sequencing Platform"/>
            <person name="Ma L.-J."/>
            <person name="Gale L.R."/>
            <person name="Schwartz D.C."/>
            <person name="Zhou S."/>
            <person name="Corby-Kistler H."/>
            <person name="Young S.K."/>
            <person name="Zeng Q."/>
            <person name="Gargeya S."/>
            <person name="Fitzgerald M."/>
            <person name="Haas B."/>
            <person name="Abouelleil A."/>
            <person name="Alvarado L."/>
            <person name="Arachchi H.M."/>
            <person name="Berlin A."/>
            <person name="Brown A."/>
            <person name="Chapman S.B."/>
            <person name="Chen Z."/>
            <person name="Dunbar C."/>
            <person name="Freedman E."/>
            <person name="Gearin G."/>
            <person name="Goldberg J."/>
            <person name="Griggs A."/>
            <person name="Gujja S."/>
            <person name="Heiman D."/>
            <person name="Howarth C."/>
            <person name="Larson L."/>
            <person name="Lui A."/>
            <person name="MacDonald P.J.P."/>
            <person name="Montmayeur A."/>
            <person name="Murphy C."/>
            <person name="Neiman D."/>
            <person name="Pearson M."/>
            <person name="Priest M."/>
            <person name="Roberts A."/>
            <person name="Saif S."/>
            <person name="Shea T."/>
            <person name="Shenoy N."/>
            <person name="Sisk P."/>
            <person name="Stolte C."/>
            <person name="Sykes S."/>
            <person name="Wortman J."/>
            <person name="Nusbaum C."/>
            <person name="Birren B."/>
        </authorList>
    </citation>
    <scope>NUCLEOTIDE SEQUENCE [LARGE SCALE GENOMIC DNA]</scope>
    <source>
        <strain evidence="2">54008</strain>
    </source>
</reference>
<protein>
    <submittedName>
        <fullName evidence="2">Uncharacterized protein</fullName>
    </submittedName>
</protein>